<reference evidence="2 3" key="1">
    <citation type="journal article" date="2016" name="Mol. Biol. Evol.">
        <title>Comparative Genomics of Early-Diverging Mushroom-Forming Fungi Provides Insights into the Origins of Lignocellulose Decay Capabilities.</title>
        <authorList>
            <person name="Nagy L.G."/>
            <person name="Riley R."/>
            <person name="Tritt A."/>
            <person name="Adam C."/>
            <person name="Daum C."/>
            <person name="Floudas D."/>
            <person name="Sun H."/>
            <person name="Yadav J.S."/>
            <person name="Pangilinan J."/>
            <person name="Larsson K.H."/>
            <person name="Matsuura K."/>
            <person name="Barry K."/>
            <person name="Labutti K."/>
            <person name="Kuo R."/>
            <person name="Ohm R.A."/>
            <person name="Bhattacharya S.S."/>
            <person name="Shirouzu T."/>
            <person name="Yoshinaga Y."/>
            <person name="Martin F.M."/>
            <person name="Grigoriev I.V."/>
            <person name="Hibbett D.S."/>
        </authorList>
    </citation>
    <scope>NUCLEOTIDE SEQUENCE [LARGE SCALE GENOMIC DNA]</scope>
    <source>
        <strain evidence="2 3">HHB14362 ss-1</strain>
    </source>
</reference>
<dbReference type="Proteomes" id="UP000076761">
    <property type="component" value="Unassembled WGS sequence"/>
</dbReference>
<protein>
    <submittedName>
        <fullName evidence="2">Uncharacterized protein</fullName>
    </submittedName>
</protein>
<sequence length="134" mass="14718">MPEEKELDELGFIFFGGNESPVVIHHVSLPSPIITLLHPTHPTPSHLPIPIPPPQVSRPSHSNLNTPTQSSHLPYPPRHLPPYNHALVASPELDDELHDAGGRVLWVVISEDVNRKALNCETQAAQAEKHAAQT</sequence>
<feature type="region of interest" description="Disordered" evidence="1">
    <location>
        <begin position="40"/>
        <end position="79"/>
    </location>
</feature>
<dbReference type="EMBL" id="KV425636">
    <property type="protein sequence ID" value="KZT19620.1"/>
    <property type="molecule type" value="Genomic_DNA"/>
</dbReference>
<name>A0A165NGT4_9AGAM</name>
<evidence type="ECO:0000313" key="3">
    <source>
        <dbReference type="Proteomes" id="UP000076761"/>
    </source>
</evidence>
<keyword evidence="3" id="KW-1185">Reference proteome</keyword>
<feature type="compositionally biased region" description="Pro residues" evidence="1">
    <location>
        <begin position="41"/>
        <end position="56"/>
    </location>
</feature>
<dbReference type="InParanoid" id="A0A165NGT4"/>
<accession>A0A165NGT4</accession>
<evidence type="ECO:0000256" key="1">
    <source>
        <dbReference type="SAM" id="MobiDB-lite"/>
    </source>
</evidence>
<proteinExistence type="predicted"/>
<feature type="compositionally biased region" description="Polar residues" evidence="1">
    <location>
        <begin position="57"/>
        <end position="69"/>
    </location>
</feature>
<organism evidence="2 3">
    <name type="scientific">Neolentinus lepideus HHB14362 ss-1</name>
    <dbReference type="NCBI Taxonomy" id="1314782"/>
    <lineage>
        <taxon>Eukaryota</taxon>
        <taxon>Fungi</taxon>
        <taxon>Dikarya</taxon>
        <taxon>Basidiomycota</taxon>
        <taxon>Agaricomycotina</taxon>
        <taxon>Agaricomycetes</taxon>
        <taxon>Gloeophyllales</taxon>
        <taxon>Gloeophyllaceae</taxon>
        <taxon>Neolentinus</taxon>
    </lineage>
</organism>
<gene>
    <name evidence="2" type="ORF">NEOLEDRAFT_1245700</name>
</gene>
<dbReference type="AlphaFoldDB" id="A0A165NGT4"/>
<evidence type="ECO:0000313" key="2">
    <source>
        <dbReference type="EMBL" id="KZT19620.1"/>
    </source>
</evidence>